<name>C4V330_9FIRM</name>
<gene>
    <name evidence="1" type="ORF">HMPREF0908_0924</name>
</gene>
<evidence type="ECO:0000313" key="1">
    <source>
        <dbReference type="EMBL" id="EEQ48768.1"/>
    </source>
</evidence>
<dbReference type="STRING" id="638302.HMPREF0908_0924"/>
<evidence type="ECO:0000313" key="2">
    <source>
        <dbReference type="Proteomes" id="UP000005309"/>
    </source>
</evidence>
<proteinExistence type="predicted"/>
<evidence type="ECO:0008006" key="3">
    <source>
        <dbReference type="Google" id="ProtNLM"/>
    </source>
</evidence>
<dbReference type="HOGENOM" id="CLU_2246971_0_0_9"/>
<accession>C4V330</accession>
<dbReference type="AlphaFoldDB" id="C4V330"/>
<keyword evidence="2" id="KW-1185">Reference proteome</keyword>
<reference evidence="1 2" key="1">
    <citation type="submission" date="2009-04" db="EMBL/GenBank/DDBJ databases">
        <authorList>
            <person name="Qin X."/>
            <person name="Bachman B."/>
            <person name="Battles P."/>
            <person name="Bell A."/>
            <person name="Bess C."/>
            <person name="Bickham C."/>
            <person name="Chaboub L."/>
            <person name="Chen D."/>
            <person name="Coyle M."/>
            <person name="Deiros D.R."/>
            <person name="Dinh H."/>
            <person name="Forbes L."/>
            <person name="Fowler G."/>
            <person name="Francisco L."/>
            <person name="Fu Q."/>
            <person name="Gubbala S."/>
            <person name="Hale W."/>
            <person name="Han Y."/>
            <person name="Hemphill L."/>
            <person name="Highlander S.K."/>
            <person name="Hirani K."/>
            <person name="Hogues M."/>
            <person name="Jackson L."/>
            <person name="Jakkamsetti A."/>
            <person name="Javaid M."/>
            <person name="Jiang H."/>
            <person name="Korchina V."/>
            <person name="Kovar C."/>
            <person name="Lara F."/>
            <person name="Lee S."/>
            <person name="Mata R."/>
            <person name="Mathew T."/>
            <person name="Moen C."/>
            <person name="Morales K."/>
            <person name="Munidasa M."/>
            <person name="Nazareth L."/>
            <person name="Ngo R."/>
            <person name="Nguyen L."/>
            <person name="Okwuonu G."/>
            <person name="Ongeri F."/>
            <person name="Patil S."/>
            <person name="Petrosino J."/>
            <person name="Pham C."/>
            <person name="Pham P."/>
            <person name="Pu L.-L."/>
            <person name="Puazo M."/>
            <person name="Raj R."/>
            <person name="Reid J."/>
            <person name="Rouhana J."/>
            <person name="Saada N."/>
            <person name="Shang Y."/>
            <person name="Simmons D."/>
            <person name="Thornton R."/>
            <person name="Warren J."/>
            <person name="Weissenberger G."/>
            <person name="Zhang J."/>
            <person name="Zhang L."/>
            <person name="Zhou C."/>
            <person name="Zhu D."/>
            <person name="Muzny D."/>
            <person name="Worley K."/>
            <person name="Gibbs R."/>
        </authorList>
    </citation>
    <scope>NUCLEOTIDE SEQUENCE [LARGE SCALE GENOMIC DNA]</scope>
    <source>
        <strain evidence="1 2">ATCC 43531</strain>
    </source>
</reference>
<dbReference type="eggNOG" id="COG4695">
    <property type="taxonomic scope" value="Bacteria"/>
</dbReference>
<sequence length="104" mass="12016">MEVSMNFFTKLFRSRDKPKNHLGGLSFLFGQTAAGKAVNERTAMQTTAVYACVRILAESIAGLPLHVYKYKGQGKERVYLPHFRWIFYIFSLYYSPPNNMIRNT</sequence>
<organism evidence="1 2">
    <name type="scientific">Selenomonas flueggei ATCC 43531</name>
    <dbReference type="NCBI Taxonomy" id="638302"/>
    <lineage>
        <taxon>Bacteria</taxon>
        <taxon>Bacillati</taxon>
        <taxon>Bacillota</taxon>
        <taxon>Negativicutes</taxon>
        <taxon>Selenomonadales</taxon>
        <taxon>Selenomonadaceae</taxon>
        <taxon>Selenomonas</taxon>
    </lineage>
</organism>
<protein>
    <recommendedName>
        <fullName evidence="3">Phage portal protein, HK97 family</fullName>
    </recommendedName>
</protein>
<dbReference type="EMBL" id="ACLA01000012">
    <property type="protein sequence ID" value="EEQ48768.1"/>
    <property type="molecule type" value="Genomic_DNA"/>
</dbReference>
<dbReference type="Proteomes" id="UP000005309">
    <property type="component" value="Unassembled WGS sequence"/>
</dbReference>
<comment type="caution">
    <text evidence="1">The sequence shown here is derived from an EMBL/GenBank/DDBJ whole genome shotgun (WGS) entry which is preliminary data.</text>
</comment>